<proteinExistence type="predicted"/>
<sequence>MSSHQPGSKPLPSATETNPSQASRSPTRNPRPLPSTPSRRGNVLEDQLVGTDQYHQASGSASGGKRASLEGGEQREASGSVSLRSMEKRPVTSPEYQQPSPTHLSISHPSGLSYASGSDISHTSQWGYDEPFDPYASYSDRSYHARTVSISTNPHPSSPQEPLISREQTQHSPEPPAYPPAGSLRAIADAYLPEKATIVLTAEMDVPLNSPDTDDPRGPTGHALSMNRIVNLAEVDNAYFSFFHFKVCLIAGIGFFVDAYDIFSINVASTMLAYVYTGGKCLQFPGGQGSAIKAAAPVGNFVGQLLFGWMADRIGRKRIYGIELMLIIIGAFGQALASNNSLDTVNIVSALVIWRFIMGSGIGGDYPLSAVITSEFAATHIRGRMMTAVFANQGWGQLVASAVGCFTVLGFRHIHGGLGANDTKVFMDIDRSWRILVGLGCLPAAIGLYSRLTIPESPRFTMDIERNVRQAVEDIDQFIKTGQYKFNPDSVVVRVIAPRASWRDFRSYFSEWENRKLLIGCAVSWFAIDVTFYGIGLNTDTFFNAIGFVADNGNSIKCPANFANEALVAPFDSAYGVYTYFINLCTANMVLSLGSIPGYWATFLLIDNEKVGRKRIQLQGFTVLTILFLTMGIVFPKLVSNPTFADSLFSLSSGAKGFIALLCIASFFQNFGPNTTTFVIPGELFPTRYRSTCHGISAASGKVGAIISQFVLTRLHRPGDILGMYSAFTALGFLSTLLLFETNRRTIEANSQEDQRTFITGLVRPAPLPRAPL</sequence>
<comment type="caution">
    <text evidence="1">The sequence shown here is derived from an EMBL/GenBank/DDBJ whole genome shotgun (WGS) entry which is preliminary data.</text>
</comment>
<dbReference type="EMBL" id="JANHOG010000249">
    <property type="protein sequence ID" value="KAJ3556347.1"/>
    <property type="molecule type" value="Genomic_DNA"/>
</dbReference>
<name>A0ACC1T9M3_9APHY</name>
<dbReference type="Proteomes" id="UP001148662">
    <property type="component" value="Unassembled WGS sequence"/>
</dbReference>
<evidence type="ECO:0000313" key="1">
    <source>
        <dbReference type="EMBL" id="KAJ3556347.1"/>
    </source>
</evidence>
<accession>A0ACC1T9M3</accession>
<reference evidence="1" key="1">
    <citation type="submission" date="2022-07" db="EMBL/GenBank/DDBJ databases">
        <title>Genome Sequence of Phlebia brevispora.</title>
        <authorList>
            <person name="Buettner E."/>
        </authorList>
    </citation>
    <scope>NUCLEOTIDE SEQUENCE</scope>
    <source>
        <strain evidence="1">MPL23</strain>
    </source>
</reference>
<protein>
    <submittedName>
        <fullName evidence="1">Uncharacterized protein</fullName>
    </submittedName>
</protein>
<gene>
    <name evidence="1" type="ORF">NM688_g2077</name>
</gene>
<keyword evidence="2" id="KW-1185">Reference proteome</keyword>
<organism evidence="1 2">
    <name type="scientific">Phlebia brevispora</name>
    <dbReference type="NCBI Taxonomy" id="194682"/>
    <lineage>
        <taxon>Eukaryota</taxon>
        <taxon>Fungi</taxon>
        <taxon>Dikarya</taxon>
        <taxon>Basidiomycota</taxon>
        <taxon>Agaricomycotina</taxon>
        <taxon>Agaricomycetes</taxon>
        <taxon>Polyporales</taxon>
        <taxon>Meruliaceae</taxon>
        <taxon>Phlebia</taxon>
    </lineage>
</organism>
<evidence type="ECO:0000313" key="2">
    <source>
        <dbReference type="Proteomes" id="UP001148662"/>
    </source>
</evidence>